<keyword evidence="2" id="KW-1185">Reference proteome</keyword>
<name>A0A5N6RJU0_9ROSI</name>
<reference evidence="1 2" key="1">
    <citation type="submission" date="2019-06" db="EMBL/GenBank/DDBJ databases">
        <title>A chromosomal-level reference genome of Carpinus fangiana (Coryloideae, Betulaceae).</title>
        <authorList>
            <person name="Yang X."/>
            <person name="Wang Z."/>
            <person name="Zhang L."/>
            <person name="Hao G."/>
            <person name="Liu J."/>
            <person name="Yang Y."/>
        </authorList>
    </citation>
    <scope>NUCLEOTIDE SEQUENCE [LARGE SCALE GENOMIC DNA]</scope>
    <source>
        <strain evidence="1">Cfa_2016G</strain>
        <tissue evidence="1">Leaf</tissue>
    </source>
</reference>
<accession>A0A5N6RJU0</accession>
<dbReference type="Proteomes" id="UP000327013">
    <property type="component" value="Chromosome 7"/>
</dbReference>
<proteinExistence type="predicted"/>
<organism evidence="1 2">
    <name type="scientific">Carpinus fangiana</name>
    <dbReference type="NCBI Taxonomy" id="176857"/>
    <lineage>
        <taxon>Eukaryota</taxon>
        <taxon>Viridiplantae</taxon>
        <taxon>Streptophyta</taxon>
        <taxon>Embryophyta</taxon>
        <taxon>Tracheophyta</taxon>
        <taxon>Spermatophyta</taxon>
        <taxon>Magnoliopsida</taxon>
        <taxon>eudicotyledons</taxon>
        <taxon>Gunneridae</taxon>
        <taxon>Pentapetalae</taxon>
        <taxon>rosids</taxon>
        <taxon>fabids</taxon>
        <taxon>Fagales</taxon>
        <taxon>Betulaceae</taxon>
        <taxon>Carpinus</taxon>
    </lineage>
</organism>
<evidence type="ECO:0000313" key="2">
    <source>
        <dbReference type="Proteomes" id="UP000327013"/>
    </source>
</evidence>
<sequence>MRSLVPLLAAFAAVLVSVVYCVLLTTLLPLERAFPLTRRVELDRLRARDRARHARFLRGAVSGVVDFSVQGSFDPYFVGYDW</sequence>
<gene>
    <name evidence="1" type="ORF">FH972_016486</name>
</gene>
<dbReference type="EMBL" id="CM017327">
    <property type="protein sequence ID" value="KAE8098420.1"/>
    <property type="molecule type" value="Genomic_DNA"/>
</dbReference>
<dbReference type="AlphaFoldDB" id="A0A5N6RJU0"/>
<protein>
    <submittedName>
        <fullName evidence="1">Uncharacterized protein</fullName>
    </submittedName>
</protein>
<evidence type="ECO:0000313" key="1">
    <source>
        <dbReference type="EMBL" id="KAE8098420.1"/>
    </source>
</evidence>